<dbReference type="Gene3D" id="3.40.1350.10">
    <property type="match status" value="1"/>
</dbReference>
<dbReference type="PANTHER" id="PTHR30547">
    <property type="entry name" value="UNCHARACTERIZED PROTEIN YHCG-RELATED"/>
    <property type="match status" value="1"/>
</dbReference>
<dbReference type="Proteomes" id="UP000182278">
    <property type="component" value="Unassembled WGS sequence"/>
</dbReference>
<feature type="domain" description="YhcG N-terminal" evidence="2">
    <location>
        <begin position="21"/>
        <end position="174"/>
    </location>
</feature>
<dbReference type="Pfam" id="PF06250">
    <property type="entry name" value="YhcG_C"/>
    <property type="match status" value="1"/>
</dbReference>
<evidence type="ECO:0000313" key="4">
    <source>
        <dbReference type="Proteomes" id="UP000182278"/>
    </source>
</evidence>
<dbReference type="PANTHER" id="PTHR30547:SF5">
    <property type="entry name" value="NUCLEASE YHCG-RELATED"/>
    <property type="match status" value="1"/>
</dbReference>
<protein>
    <recommendedName>
        <fullName evidence="5">Cytoplasmic protein</fullName>
    </recommendedName>
</protein>
<evidence type="ECO:0008006" key="5">
    <source>
        <dbReference type="Google" id="ProtNLM"/>
    </source>
</evidence>
<organism evidence="3 4">
    <name type="scientific">Candidatus Desantisbacteria bacterium CG1_02_38_46</name>
    <dbReference type="NCBI Taxonomy" id="1817893"/>
    <lineage>
        <taxon>Bacteria</taxon>
        <taxon>Candidatus Desantisiibacteriota</taxon>
    </lineage>
</organism>
<name>A0A1J4SF51_9BACT</name>
<dbReference type="InterPro" id="IPR053148">
    <property type="entry name" value="PD-DEXK-like_domain"/>
</dbReference>
<evidence type="ECO:0000259" key="1">
    <source>
        <dbReference type="Pfam" id="PF06250"/>
    </source>
</evidence>
<accession>A0A1J4SF51</accession>
<evidence type="ECO:0000259" key="2">
    <source>
        <dbReference type="Pfam" id="PF17761"/>
    </source>
</evidence>
<feature type="domain" description="YhcG PDDEXK nuclease" evidence="1">
    <location>
        <begin position="199"/>
        <end position="353"/>
    </location>
</feature>
<dbReference type="Pfam" id="PF17761">
    <property type="entry name" value="DUF1016_N"/>
    <property type="match status" value="1"/>
</dbReference>
<dbReference type="EMBL" id="MNUO01000027">
    <property type="protein sequence ID" value="OIN98007.1"/>
    <property type="molecule type" value="Genomic_DNA"/>
</dbReference>
<comment type="caution">
    <text evidence="3">The sequence shown here is derived from an EMBL/GenBank/DDBJ whole genome shotgun (WGS) entry which is preliminary data.</text>
</comment>
<dbReference type="InterPro" id="IPR041527">
    <property type="entry name" value="YhcG_N"/>
</dbReference>
<dbReference type="STRING" id="1817893.AUJ66_01785"/>
<dbReference type="GO" id="GO:0003676">
    <property type="term" value="F:nucleic acid binding"/>
    <property type="evidence" value="ECO:0007669"/>
    <property type="project" value="InterPro"/>
</dbReference>
<evidence type="ECO:0000313" key="3">
    <source>
        <dbReference type="EMBL" id="OIN98007.1"/>
    </source>
</evidence>
<reference evidence="3 4" key="1">
    <citation type="journal article" date="2016" name="Environ. Microbiol.">
        <title>Genomic resolution of a cold subsurface aquifer community provides metabolic insights for novel microbes adapted to high CO concentrations.</title>
        <authorList>
            <person name="Probst A.J."/>
            <person name="Castelle C.J."/>
            <person name="Singh A."/>
            <person name="Brown C.T."/>
            <person name="Anantharaman K."/>
            <person name="Sharon I."/>
            <person name="Hug L.A."/>
            <person name="Burstein D."/>
            <person name="Emerson J.B."/>
            <person name="Thomas B.C."/>
            <person name="Banfield J.F."/>
        </authorList>
    </citation>
    <scope>NUCLEOTIDE SEQUENCE [LARGE SCALE GENOMIC DNA]</scope>
    <source>
        <strain evidence="3">CG1_02_38_46</strain>
    </source>
</reference>
<gene>
    <name evidence="3" type="ORF">AUJ66_01785</name>
</gene>
<sequence>MKNKLVESNKIDNYNGLLDRIGEIINSARNKIARAIDTTQVSAYWQIGRAIVEYEQKGQVRAEYGQQTLIKLSGDLSKRFGKGFSVDNLQNMRRFYSAFPRLLQIYETVPCESLVHQKASKYETSSRILSWSHYCELLKEDNELARSFYEKESMESNWSVRELKRQMNSMLFERLALSKDKKKVMRMAKSGHIIEKPEDAIKDPYILEFLNLKEDATYTESQLEQALIDKLQYFLLELGKGFSFVSRQRRLTIANRHYYIDLVFYNRLLKCFVLVDLKSGELDHADIGQMNFYLNYFRENEETPEENDPIGLILCTKKDEIFVKYILGGINNKIFASKYKLALPSEKQLQKHLVMKD</sequence>
<proteinExistence type="predicted"/>
<dbReference type="InterPro" id="IPR011856">
    <property type="entry name" value="tRNA_endonuc-like_dom_sf"/>
</dbReference>
<dbReference type="AlphaFoldDB" id="A0A1J4SF51"/>
<dbReference type="InterPro" id="IPR009362">
    <property type="entry name" value="YhcG_C"/>
</dbReference>